<dbReference type="RefSeq" id="WP_183961799.1">
    <property type="nucleotide sequence ID" value="NZ_JACHHP010000005.1"/>
</dbReference>
<dbReference type="AlphaFoldDB" id="A0A7W8D7D0"/>
<evidence type="ECO:0000256" key="4">
    <source>
        <dbReference type="SAM" id="MobiDB-lite"/>
    </source>
</evidence>
<dbReference type="PRINTS" id="PR00032">
    <property type="entry name" value="HTHARAC"/>
</dbReference>
<feature type="region of interest" description="Disordered" evidence="4">
    <location>
        <begin position="163"/>
        <end position="189"/>
    </location>
</feature>
<dbReference type="InterPro" id="IPR018062">
    <property type="entry name" value="HTH_AraC-typ_CS"/>
</dbReference>
<dbReference type="PROSITE" id="PS01124">
    <property type="entry name" value="HTH_ARAC_FAMILY_2"/>
    <property type="match status" value="1"/>
</dbReference>
<dbReference type="InterPro" id="IPR018060">
    <property type="entry name" value="HTH_AraC"/>
</dbReference>
<keyword evidence="1" id="KW-0805">Transcription regulation</keyword>
<keyword evidence="2 6" id="KW-0238">DNA-binding</keyword>
<dbReference type="EMBL" id="JACHHP010000005">
    <property type="protein sequence ID" value="MBB5209264.1"/>
    <property type="molecule type" value="Genomic_DNA"/>
</dbReference>
<organism evidence="6 7">
    <name type="scientific">Chiayiivirga flava</name>
    <dbReference type="NCBI Taxonomy" id="659595"/>
    <lineage>
        <taxon>Bacteria</taxon>
        <taxon>Pseudomonadati</taxon>
        <taxon>Pseudomonadota</taxon>
        <taxon>Gammaproteobacteria</taxon>
        <taxon>Lysobacterales</taxon>
        <taxon>Lysobacteraceae</taxon>
        <taxon>Chiayiivirga</taxon>
    </lineage>
</organism>
<dbReference type="SUPFAM" id="SSF46689">
    <property type="entry name" value="Homeodomain-like"/>
    <property type="match status" value="2"/>
</dbReference>
<reference evidence="6 7" key="1">
    <citation type="submission" date="2020-08" db="EMBL/GenBank/DDBJ databases">
        <title>Genomic Encyclopedia of Type Strains, Phase IV (KMG-IV): sequencing the most valuable type-strain genomes for metagenomic binning, comparative biology and taxonomic classification.</title>
        <authorList>
            <person name="Goeker M."/>
        </authorList>
    </citation>
    <scope>NUCLEOTIDE SEQUENCE [LARGE SCALE GENOMIC DNA]</scope>
    <source>
        <strain evidence="6 7">DSM 24163</strain>
    </source>
</reference>
<protein>
    <submittedName>
        <fullName evidence="6">AraC-like DNA-binding protein</fullName>
    </submittedName>
</protein>
<dbReference type="InterPro" id="IPR009057">
    <property type="entry name" value="Homeodomain-like_sf"/>
</dbReference>
<dbReference type="InterPro" id="IPR020449">
    <property type="entry name" value="Tscrpt_reg_AraC-type_HTH"/>
</dbReference>
<evidence type="ECO:0000313" key="6">
    <source>
        <dbReference type="EMBL" id="MBB5209264.1"/>
    </source>
</evidence>
<feature type="domain" description="HTH araC/xylS-type" evidence="5">
    <location>
        <begin position="49"/>
        <end position="147"/>
    </location>
</feature>
<dbReference type="InterPro" id="IPR050204">
    <property type="entry name" value="AraC_XylS_family_regulators"/>
</dbReference>
<keyword evidence="7" id="KW-1185">Reference proteome</keyword>
<comment type="caution">
    <text evidence="6">The sequence shown here is derived from an EMBL/GenBank/DDBJ whole genome shotgun (WGS) entry which is preliminary data.</text>
</comment>
<dbReference type="GO" id="GO:0003700">
    <property type="term" value="F:DNA-binding transcription factor activity"/>
    <property type="evidence" value="ECO:0007669"/>
    <property type="project" value="InterPro"/>
</dbReference>
<proteinExistence type="predicted"/>
<feature type="region of interest" description="Disordered" evidence="4">
    <location>
        <begin position="23"/>
        <end position="42"/>
    </location>
</feature>
<gene>
    <name evidence="6" type="ORF">HNQ52_002827</name>
</gene>
<dbReference type="GO" id="GO:0043565">
    <property type="term" value="F:sequence-specific DNA binding"/>
    <property type="evidence" value="ECO:0007669"/>
    <property type="project" value="InterPro"/>
</dbReference>
<evidence type="ECO:0000256" key="3">
    <source>
        <dbReference type="ARBA" id="ARBA00023163"/>
    </source>
</evidence>
<accession>A0A7W8D7D0</accession>
<dbReference type="Gene3D" id="1.10.10.60">
    <property type="entry name" value="Homeodomain-like"/>
    <property type="match status" value="2"/>
</dbReference>
<sequence>MADGGHVTDAIACPGAPAPGHALPPASLPGVPASAATPHGRGLPPRALQRALAYIDAHLGDTFTLDDLARTVAISRFHFARLFRQSTGFSPMAYLLHARVERACTLLRRQRVGIADAAALLGFFDQSHFTRTFRRITGTTPRAYAVAMAPAPNVRNSRQRVAVSTQQTHTADAAERARQVATQSPLTNG</sequence>
<dbReference type="Proteomes" id="UP000521199">
    <property type="component" value="Unassembled WGS sequence"/>
</dbReference>
<evidence type="ECO:0000256" key="1">
    <source>
        <dbReference type="ARBA" id="ARBA00023015"/>
    </source>
</evidence>
<dbReference type="PROSITE" id="PS00041">
    <property type="entry name" value="HTH_ARAC_FAMILY_1"/>
    <property type="match status" value="1"/>
</dbReference>
<feature type="compositionally biased region" description="Polar residues" evidence="4">
    <location>
        <begin position="180"/>
        <end position="189"/>
    </location>
</feature>
<evidence type="ECO:0000313" key="7">
    <source>
        <dbReference type="Proteomes" id="UP000521199"/>
    </source>
</evidence>
<evidence type="ECO:0000256" key="2">
    <source>
        <dbReference type="ARBA" id="ARBA00023125"/>
    </source>
</evidence>
<dbReference type="SMART" id="SM00342">
    <property type="entry name" value="HTH_ARAC"/>
    <property type="match status" value="1"/>
</dbReference>
<name>A0A7W8D7D0_9GAMM</name>
<evidence type="ECO:0000259" key="5">
    <source>
        <dbReference type="PROSITE" id="PS01124"/>
    </source>
</evidence>
<dbReference type="PANTHER" id="PTHR46796">
    <property type="entry name" value="HTH-TYPE TRANSCRIPTIONAL ACTIVATOR RHAS-RELATED"/>
    <property type="match status" value="1"/>
</dbReference>
<dbReference type="Pfam" id="PF12833">
    <property type="entry name" value="HTH_18"/>
    <property type="match status" value="1"/>
</dbReference>
<dbReference type="PANTHER" id="PTHR46796:SF14">
    <property type="entry name" value="TRANSCRIPTIONAL REGULATORY PROTEIN"/>
    <property type="match status" value="1"/>
</dbReference>
<keyword evidence="3" id="KW-0804">Transcription</keyword>